<evidence type="ECO:0000259" key="3">
    <source>
        <dbReference type="PROSITE" id="PS50119"/>
    </source>
</evidence>
<feature type="region of interest" description="Disordered" evidence="2">
    <location>
        <begin position="212"/>
        <end position="233"/>
    </location>
</feature>
<keyword evidence="1" id="KW-0479">Metal-binding</keyword>
<evidence type="ECO:0000313" key="5">
    <source>
        <dbReference type="Proteomes" id="UP001161247"/>
    </source>
</evidence>
<dbReference type="PANTHER" id="PTHR31065:SF9">
    <property type="entry name" value="TRANSCRIPTION FACTOR FAMILY PROTEIN, PUTATIVE-RELATED"/>
    <property type="match status" value="1"/>
</dbReference>
<keyword evidence="5" id="KW-1185">Reference proteome</keyword>
<dbReference type="Pfam" id="PF04640">
    <property type="entry name" value="PLATZ"/>
    <property type="match status" value="1"/>
</dbReference>
<evidence type="ECO:0000313" key="4">
    <source>
        <dbReference type="EMBL" id="CAI9090088.1"/>
    </source>
</evidence>
<feature type="region of interest" description="Disordered" evidence="2">
    <location>
        <begin position="1"/>
        <end position="30"/>
    </location>
</feature>
<dbReference type="PANTHER" id="PTHR31065">
    <property type="entry name" value="PLATZ TRANSCRIPTION FACTOR FAMILY PROTEIN"/>
    <property type="match status" value="1"/>
</dbReference>
<keyword evidence="1" id="KW-0863">Zinc-finger</keyword>
<sequence>MTDSSIPPPKCQETKDDDQQCEQTVEAEEKVEDISNAVEEMEPEEQEEAGVEESIPDWVHSLLRKKFFKGCLVHDAGKQNETNKYCITCDLAACKHCISSGSHDDHKVLKIHHHSYQDVVPLSEMQDHFDCKRVQPYKCNKKTIVSLHPLPHCGSGAQCQAWACCDICRRKLFDPKQYHFCCISCKVHAFYKNKGKIPPLLLQSRRMVGLERVGRSESSKRKRKGTPQRASLP</sequence>
<dbReference type="SUPFAM" id="SSF57845">
    <property type="entry name" value="B-box zinc-binding domain"/>
    <property type="match status" value="1"/>
</dbReference>
<protein>
    <submittedName>
        <fullName evidence="4">OLC1v1024778C1</fullName>
    </submittedName>
</protein>
<feature type="domain" description="B box-type" evidence="3">
    <location>
        <begin position="71"/>
        <end position="111"/>
    </location>
</feature>
<evidence type="ECO:0000256" key="1">
    <source>
        <dbReference type="PROSITE-ProRule" id="PRU00024"/>
    </source>
</evidence>
<dbReference type="InterPro" id="IPR006734">
    <property type="entry name" value="PLATZ"/>
</dbReference>
<feature type="compositionally biased region" description="Pro residues" evidence="2">
    <location>
        <begin position="1"/>
        <end position="10"/>
    </location>
</feature>
<accession>A0AAV1C677</accession>
<gene>
    <name evidence="4" type="ORF">OLC1_LOCUS2327</name>
</gene>
<dbReference type="EMBL" id="OX459118">
    <property type="protein sequence ID" value="CAI9090088.1"/>
    <property type="molecule type" value="Genomic_DNA"/>
</dbReference>
<feature type="compositionally biased region" description="Acidic residues" evidence="2">
    <location>
        <begin position="19"/>
        <end position="30"/>
    </location>
</feature>
<proteinExistence type="predicted"/>
<reference evidence="4" key="1">
    <citation type="submission" date="2023-03" db="EMBL/GenBank/DDBJ databases">
        <authorList>
            <person name="Julca I."/>
        </authorList>
    </citation>
    <scope>NUCLEOTIDE SEQUENCE</scope>
</reference>
<organism evidence="4 5">
    <name type="scientific">Oldenlandia corymbosa var. corymbosa</name>
    <dbReference type="NCBI Taxonomy" id="529605"/>
    <lineage>
        <taxon>Eukaryota</taxon>
        <taxon>Viridiplantae</taxon>
        <taxon>Streptophyta</taxon>
        <taxon>Embryophyta</taxon>
        <taxon>Tracheophyta</taxon>
        <taxon>Spermatophyta</taxon>
        <taxon>Magnoliopsida</taxon>
        <taxon>eudicotyledons</taxon>
        <taxon>Gunneridae</taxon>
        <taxon>Pentapetalae</taxon>
        <taxon>asterids</taxon>
        <taxon>lamiids</taxon>
        <taxon>Gentianales</taxon>
        <taxon>Rubiaceae</taxon>
        <taxon>Rubioideae</taxon>
        <taxon>Spermacoceae</taxon>
        <taxon>Hedyotis-Oldenlandia complex</taxon>
        <taxon>Oldenlandia</taxon>
    </lineage>
</organism>
<name>A0AAV1C677_OLDCO</name>
<keyword evidence="1" id="KW-0862">Zinc</keyword>
<evidence type="ECO:0000256" key="2">
    <source>
        <dbReference type="SAM" id="MobiDB-lite"/>
    </source>
</evidence>
<dbReference type="PROSITE" id="PS50119">
    <property type="entry name" value="ZF_BBOX"/>
    <property type="match status" value="1"/>
</dbReference>
<dbReference type="InterPro" id="IPR000315">
    <property type="entry name" value="Znf_B-box"/>
</dbReference>
<dbReference type="GO" id="GO:0008270">
    <property type="term" value="F:zinc ion binding"/>
    <property type="evidence" value="ECO:0007669"/>
    <property type="project" value="UniProtKB-KW"/>
</dbReference>
<dbReference type="AlphaFoldDB" id="A0AAV1C677"/>
<dbReference type="Proteomes" id="UP001161247">
    <property type="component" value="Chromosome 1"/>
</dbReference>